<keyword evidence="11" id="KW-1185">Reference proteome</keyword>
<dbReference type="EMBL" id="CYKH01001984">
    <property type="protein sequence ID" value="CUG91948.1"/>
    <property type="molecule type" value="Genomic_DNA"/>
</dbReference>
<dbReference type="SMART" id="SM00881">
    <property type="entry name" value="CoA_binding"/>
    <property type="match status" value="1"/>
</dbReference>
<dbReference type="InterPro" id="IPR016102">
    <property type="entry name" value="Succinyl-CoA_synth-like"/>
</dbReference>
<dbReference type="GO" id="GO:0004776">
    <property type="term" value="F:succinate-CoA ligase (GDP-forming) activity"/>
    <property type="evidence" value="ECO:0007669"/>
    <property type="project" value="TreeGrafter"/>
</dbReference>
<feature type="binding site" evidence="6">
    <location>
        <position position="166"/>
    </location>
    <ligand>
        <name>substrate</name>
        <note>ligand shared with subunit beta</note>
    </ligand>
</feature>
<dbReference type="GO" id="GO:0005739">
    <property type="term" value="C:mitochondrion"/>
    <property type="evidence" value="ECO:0007669"/>
    <property type="project" value="UniProtKB-SubCell"/>
</dbReference>
<dbReference type="FunFam" id="3.40.50.261:FF:000005">
    <property type="entry name" value="Succinate--CoA ligase [ADP-forming] subunit alpha, mitochondrial"/>
    <property type="match status" value="1"/>
</dbReference>
<dbReference type="SUPFAM" id="SSF51735">
    <property type="entry name" value="NAD(P)-binding Rossmann-fold domains"/>
    <property type="match status" value="1"/>
</dbReference>
<dbReference type="PANTHER" id="PTHR11117:SF2">
    <property type="entry name" value="SUCCINATE--COA LIGASE [ADP_GDP-FORMING] SUBUNIT ALPHA, MITOCHONDRIAL"/>
    <property type="match status" value="1"/>
</dbReference>
<dbReference type="InterPro" id="IPR017440">
    <property type="entry name" value="Cit_synth/succinyl-CoA_lig_AS"/>
</dbReference>
<evidence type="ECO:0000256" key="2">
    <source>
        <dbReference type="ARBA" id="ARBA00022532"/>
    </source>
</evidence>
<dbReference type="InterPro" id="IPR005810">
    <property type="entry name" value="CoA_lig_alpha"/>
</dbReference>
<dbReference type="UniPathway" id="UPA00223">
    <property type="reaction ID" value="UER00999"/>
</dbReference>
<comment type="catalytic activity">
    <reaction evidence="6">
        <text>succinate + ATP + CoA = succinyl-CoA + ADP + phosphate</text>
        <dbReference type="Rhea" id="RHEA:17661"/>
        <dbReference type="ChEBI" id="CHEBI:30031"/>
        <dbReference type="ChEBI" id="CHEBI:30616"/>
        <dbReference type="ChEBI" id="CHEBI:43474"/>
        <dbReference type="ChEBI" id="CHEBI:57287"/>
        <dbReference type="ChEBI" id="CHEBI:57292"/>
        <dbReference type="ChEBI" id="CHEBI:456216"/>
        <dbReference type="EC" id="6.2.1.5"/>
    </reaction>
</comment>
<evidence type="ECO:0000256" key="6">
    <source>
        <dbReference type="HAMAP-Rule" id="MF_03222"/>
    </source>
</evidence>
<dbReference type="FunFam" id="3.40.50.720:FF:000002">
    <property type="entry name" value="Succinate--CoA ligase [ADP-forming] subunit alpha"/>
    <property type="match status" value="1"/>
</dbReference>
<dbReference type="InterPro" id="IPR036291">
    <property type="entry name" value="NAD(P)-bd_dom_sf"/>
</dbReference>
<dbReference type="NCBIfam" id="NF004230">
    <property type="entry name" value="PRK05678.1"/>
    <property type="match status" value="1"/>
</dbReference>
<comment type="pathway">
    <text evidence="1 6">Carbohydrate metabolism; tricarboxylic acid cycle; succinate from succinyl-CoA (ligase route): step 1/1.</text>
</comment>
<feature type="active site" description="Tele-phosphohistidine intermediate" evidence="6 7">
    <location>
        <position position="255"/>
    </location>
</feature>
<dbReference type="EC" id="6.2.1.5" evidence="6"/>
<dbReference type="InterPro" id="IPR033847">
    <property type="entry name" value="Citrt_syn/SCS-alpha_CS"/>
</dbReference>
<dbReference type="PROSITE" id="PS01216">
    <property type="entry name" value="SUCCINYL_COA_LIG_1"/>
    <property type="match status" value="1"/>
</dbReference>
<dbReference type="HAMAP" id="MF_01988">
    <property type="entry name" value="Succ_CoA_alpha"/>
    <property type="match status" value="1"/>
</dbReference>
<dbReference type="GO" id="GO:0004775">
    <property type="term" value="F:succinate-CoA ligase (ADP-forming) activity"/>
    <property type="evidence" value="ECO:0007669"/>
    <property type="project" value="UniProtKB-UniRule"/>
</dbReference>
<keyword evidence="2 6" id="KW-0816">Tricarboxylic acid cycle</keyword>
<keyword evidence="3 6" id="KW-0436">Ligase</keyword>
<keyword evidence="6" id="KW-0496">Mitochondrion</keyword>
<evidence type="ECO:0000256" key="3">
    <source>
        <dbReference type="ARBA" id="ARBA00022598"/>
    </source>
</evidence>
<gene>
    <name evidence="10" type="ORF">BSAL_34915</name>
</gene>
<dbReference type="GO" id="GO:0006099">
    <property type="term" value="P:tricarboxylic acid cycle"/>
    <property type="evidence" value="ECO:0007669"/>
    <property type="project" value="UniProtKB-UniRule"/>
</dbReference>
<comment type="subcellular location">
    <subcellularLocation>
        <location evidence="6">Mitochondrion</location>
    </subcellularLocation>
</comment>
<evidence type="ECO:0000256" key="4">
    <source>
        <dbReference type="ARBA" id="ARBA00022741"/>
    </source>
</evidence>
<dbReference type="PANTHER" id="PTHR11117">
    <property type="entry name" value="SUCCINYL-COA LIGASE SUBUNIT ALPHA"/>
    <property type="match status" value="1"/>
</dbReference>
<dbReference type="Pfam" id="PF02629">
    <property type="entry name" value="CoA_binding"/>
    <property type="match status" value="1"/>
</dbReference>
<name>A0A0S4JKD5_BODSA</name>
<evidence type="ECO:0000256" key="5">
    <source>
        <dbReference type="ARBA" id="ARBA00061754"/>
    </source>
</evidence>
<dbReference type="VEuPathDB" id="TriTrypDB:BSAL_34915"/>
<dbReference type="OrthoDB" id="260885at2759"/>
<evidence type="ECO:0000256" key="7">
    <source>
        <dbReference type="PIRSR" id="PIRSR001553-1"/>
    </source>
</evidence>
<comment type="similarity">
    <text evidence="6 8">Belongs to the succinate/malate CoA ligase alpha subunit family.</text>
</comment>
<evidence type="ECO:0000259" key="9">
    <source>
        <dbReference type="SMART" id="SM00881"/>
    </source>
</evidence>
<dbReference type="GO" id="GO:0009361">
    <property type="term" value="C:succinate-CoA ligase complex (ADP-forming)"/>
    <property type="evidence" value="ECO:0007669"/>
    <property type="project" value="TreeGrafter"/>
</dbReference>
<dbReference type="PROSITE" id="PS00399">
    <property type="entry name" value="SUCCINYL_COA_LIG_2"/>
    <property type="match status" value="1"/>
</dbReference>
<dbReference type="Pfam" id="PF00549">
    <property type="entry name" value="Ligase_CoA"/>
    <property type="match status" value="1"/>
</dbReference>
<dbReference type="Proteomes" id="UP000051952">
    <property type="component" value="Unassembled WGS sequence"/>
</dbReference>
<evidence type="ECO:0000256" key="8">
    <source>
        <dbReference type="RuleBase" id="RU000677"/>
    </source>
</evidence>
<evidence type="ECO:0000256" key="1">
    <source>
        <dbReference type="ARBA" id="ARBA00005064"/>
    </source>
</evidence>
<proteinExistence type="inferred from homology"/>
<keyword evidence="4 6" id="KW-0547">Nucleotide-binding</keyword>
<comment type="function">
    <text evidence="6">Succinyl-CoA synthetase functions in the citric acid cycle (TCA), coupling the hydrolysis of succinyl-CoA to the synthesis of ATP and thus represents the only step of substrate-level phosphorylation in the TCA. The alpha subunit of the enzyme binds the substrates coenzyme A and phosphate, while succinate binding and nucleotide specificity is provided by the beta subunit.</text>
</comment>
<dbReference type="OMA" id="VIICITE"/>
<dbReference type="SUPFAM" id="SSF52210">
    <property type="entry name" value="Succinyl-CoA synthetase domains"/>
    <property type="match status" value="1"/>
</dbReference>
<dbReference type="PIRSF" id="PIRSF001553">
    <property type="entry name" value="SucCS_alpha"/>
    <property type="match status" value="1"/>
</dbReference>
<feature type="domain" description="CoA-binding" evidence="9">
    <location>
        <begin position="10"/>
        <end position="106"/>
    </location>
</feature>
<dbReference type="PRINTS" id="PR01798">
    <property type="entry name" value="SCOASYNTHASE"/>
</dbReference>
<organism evidence="10 11">
    <name type="scientific">Bodo saltans</name>
    <name type="common">Flagellated protozoan</name>
    <dbReference type="NCBI Taxonomy" id="75058"/>
    <lineage>
        <taxon>Eukaryota</taxon>
        <taxon>Discoba</taxon>
        <taxon>Euglenozoa</taxon>
        <taxon>Kinetoplastea</taxon>
        <taxon>Metakinetoplastina</taxon>
        <taxon>Eubodonida</taxon>
        <taxon>Bodonidae</taxon>
        <taxon>Bodo</taxon>
    </lineage>
</organism>
<accession>A0A0S4JKD5</accession>
<dbReference type="Gene3D" id="3.40.50.720">
    <property type="entry name" value="NAD(P)-binding Rossmann-like Domain"/>
    <property type="match status" value="1"/>
</dbReference>
<dbReference type="Gene3D" id="3.40.50.261">
    <property type="entry name" value="Succinyl-CoA synthetase domains"/>
    <property type="match status" value="1"/>
</dbReference>
<feature type="binding site" evidence="6">
    <location>
        <position position="49"/>
    </location>
    <ligand>
        <name>CoA</name>
        <dbReference type="ChEBI" id="CHEBI:57287"/>
    </ligand>
</feature>
<dbReference type="NCBIfam" id="TIGR01019">
    <property type="entry name" value="sucCoAalpha"/>
    <property type="match status" value="1"/>
</dbReference>
<evidence type="ECO:0000313" key="10">
    <source>
        <dbReference type="EMBL" id="CUG91948.1"/>
    </source>
</evidence>
<dbReference type="InterPro" id="IPR003781">
    <property type="entry name" value="CoA-bd"/>
</dbReference>
<dbReference type="AlphaFoldDB" id="A0A0S4JKD5"/>
<protein>
    <recommendedName>
        <fullName evidence="6">Succinate--CoA ligase [ADP-forming] subunit alpha, mitochondrial</fullName>
        <ecNumber evidence="6">6.2.1.5</ecNumber>
    </recommendedName>
    <alternativeName>
        <fullName evidence="6">Succinyl-CoA synthetase subunit alpha</fullName>
        <shortName evidence="6">SCS-alpha</shortName>
    </alternativeName>
</protein>
<dbReference type="GO" id="GO:0000166">
    <property type="term" value="F:nucleotide binding"/>
    <property type="evidence" value="ECO:0007669"/>
    <property type="project" value="UniProtKB-KW"/>
</dbReference>
<feature type="binding site" evidence="6">
    <location>
        <begin position="23"/>
        <end position="26"/>
    </location>
    <ligand>
        <name>CoA</name>
        <dbReference type="ChEBI" id="CHEBI:57287"/>
    </ligand>
</feature>
<dbReference type="InterPro" id="IPR005811">
    <property type="entry name" value="SUCC_ACL_C"/>
</dbReference>
<evidence type="ECO:0000313" key="11">
    <source>
        <dbReference type="Proteomes" id="UP000051952"/>
    </source>
</evidence>
<sequence length="300" mass="31240">MFRKTFVRNFVNKDTKVICQGITGKHGTFHTTQAIAYGTKMVGGVNPKKAGSTHLDLPIFGTVADAMKATGATASAIYVPPPGCAAAIEEALEAEVPLVVVITEGIPQWDMLRVKSMLLSQTKTRMIGPNCPGVIRPGECKIGIMPGHIHSKGKIGVVSRSGTLTYEAVAQTTKVGLGQTVCVGIGGDPFNGTNFIDCLKLFLEDPETEGIIMIGEIGGSAEEEAAEYLKNHPIKKPTVSFIAGVTAPPGRRMGHAGAVISGGSGTASAKIKALEAAGVTVTESPARMGVTMLEVLNGKK</sequence>
<feature type="binding site" evidence="6">
    <location>
        <begin position="102"/>
        <end position="104"/>
    </location>
    <ligand>
        <name>CoA</name>
        <dbReference type="ChEBI" id="CHEBI:57287"/>
    </ligand>
</feature>
<comment type="subunit">
    <text evidence="5">Heterodimer of an alpha and a beta subunit. Different beta subunits determine nucleotide specificity. Together with the ATP-specific beta subunit SUCLA2, forms an ADP-forming succinyl-CoA synthetase (A-SCS). Together with the GTP-specific beta subunit SUCLG2 forms a GDP-forming succinyl-CoA synthetase (G-SCS).</text>
</comment>
<reference evidence="11" key="1">
    <citation type="submission" date="2015-09" db="EMBL/GenBank/DDBJ databases">
        <authorList>
            <consortium name="Pathogen Informatics"/>
        </authorList>
    </citation>
    <scope>NUCLEOTIDE SEQUENCE [LARGE SCALE GENOMIC DNA]</scope>
    <source>
        <strain evidence="11">Lake Konstanz</strain>
    </source>
</reference>